<keyword evidence="2" id="KW-1185">Reference proteome</keyword>
<sequence>MQFAAVSDAKAFARDECPIWTYYIPKERDESEWDVYFMLLLQRNLERGLWERVGLGWG</sequence>
<dbReference type="Proteomes" id="UP001172102">
    <property type="component" value="Unassembled WGS sequence"/>
</dbReference>
<proteinExistence type="predicted"/>
<protein>
    <submittedName>
        <fullName evidence="1">Uncharacterized protein</fullName>
    </submittedName>
</protein>
<accession>A0AA40AET6</accession>
<name>A0AA40AET6_9PEZI</name>
<comment type="caution">
    <text evidence="1">The sequence shown here is derived from an EMBL/GenBank/DDBJ whole genome shotgun (WGS) entry which is preliminary data.</text>
</comment>
<gene>
    <name evidence="1" type="ORF">B0H67DRAFT_644348</name>
</gene>
<reference evidence="1" key="1">
    <citation type="submission" date="2023-06" db="EMBL/GenBank/DDBJ databases">
        <title>Genome-scale phylogeny and comparative genomics of the fungal order Sordariales.</title>
        <authorList>
            <consortium name="Lawrence Berkeley National Laboratory"/>
            <person name="Hensen N."/>
            <person name="Bonometti L."/>
            <person name="Westerberg I."/>
            <person name="Brannstrom I.O."/>
            <person name="Guillou S."/>
            <person name="Cros-Aarteil S."/>
            <person name="Calhoun S."/>
            <person name="Haridas S."/>
            <person name="Kuo A."/>
            <person name="Mondo S."/>
            <person name="Pangilinan J."/>
            <person name="Riley R."/>
            <person name="Labutti K."/>
            <person name="Andreopoulos B."/>
            <person name="Lipzen A."/>
            <person name="Chen C."/>
            <person name="Yanf M."/>
            <person name="Daum C."/>
            <person name="Ng V."/>
            <person name="Clum A."/>
            <person name="Steindorff A."/>
            <person name="Ohm R."/>
            <person name="Martin F."/>
            <person name="Silar P."/>
            <person name="Natvig D."/>
            <person name="Lalanne C."/>
            <person name="Gautier V."/>
            <person name="Ament-Velasquez S.L."/>
            <person name="Kruys A."/>
            <person name="Hutchinson M.I."/>
            <person name="Powell A.J."/>
            <person name="Barry K."/>
            <person name="Miller A.N."/>
            <person name="Grigoriev I.V."/>
            <person name="Debuchy R."/>
            <person name="Gladieux P."/>
            <person name="Thoren M.H."/>
            <person name="Johannesson H."/>
        </authorList>
    </citation>
    <scope>NUCLEOTIDE SEQUENCE</scope>
    <source>
        <strain evidence="1">SMH4607-1</strain>
    </source>
</reference>
<dbReference type="AlphaFoldDB" id="A0AA40AET6"/>
<evidence type="ECO:0000313" key="1">
    <source>
        <dbReference type="EMBL" id="KAK0714489.1"/>
    </source>
</evidence>
<organism evidence="1 2">
    <name type="scientific">Lasiosphaeris hirsuta</name>
    <dbReference type="NCBI Taxonomy" id="260670"/>
    <lineage>
        <taxon>Eukaryota</taxon>
        <taxon>Fungi</taxon>
        <taxon>Dikarya</taxon>
        <taxon>Ascomycota</taxon>
        <taxon>Pezizomycotina</taxon>
        <taxon>Sordariomycetes</taxon>
        <taxon>Sordariomycetidae</taxon>
        <taxon>Sordariales</taxon>
        <taxon>Lasiosphaeriaceae</taxon>
        <taxon>Lasiosphaeris</taxon>
    </lineage>
</organism>
<dbReference type="EMBL" id="JAUKUA010000004">
    <property type="protein sequence ID" value="KAK0714489.1"/>
    <property type="molecule type" value="Genomic_DNA"/>
</dbReference>
<evidence type="ECO:0000313" key="2">
    <source>
        <dbReference type="Proteomes" id="UP001172102"/>
    </source>
</evidence>